<proteinExistence type="inferred from homology"/>
<feature type="region of interest" description="Disordered" evidence="3">
    <location>
        <begin position="26"/>
        <end position="59"/>
    </location>
</feature>
<dbReference type="AlphaFoldDB" id="A0A8B6BXK5"/>
<dbReference type="GO" id="GO:0017128">
    <property type="term" value="F:phospholipid scramblase activity"/>
    <property type="evidence" value="ECO:0007669"/>
    <property type="project" value="InterPro"/>
</dbReference>
<organism evidence="4 5">
    <name type="scientific">Mytilus galloprovincialis</name>
    <name type="common">Mediterranean mussel</name>
    <dbReference type="NCBI Taxonomy" id="29158"/>
    <lineage>
        <taxon>Eukaryota</taxon>
        <taxon>Metazoa</taxon>
        <taxon>Spiralia</taxon>
        <taxon>Lophotrochozoa</taxon>
        <taxon>Mollusca</taxon>
        <taxon>Bivalvia</taxon>
        <taxon>Autobranchia</taxon>
        <taxon>Pteriomorphia</taxon>
        <taxon>Mytilida</taxon>
        <taxon>Mytiloidea</taxon>
        <taxon>Mytilidae</taxon>
        <taxon>Mytilinae</taxon>
        <taxon>Mytilus</taxon>
    </lineage>
</organism>
<evidence type="ECO:0000256" key="1">
    <source>
        <dbReference type="ARBA" id="ARBA00005350"/>
    </source>
</evidence>
<keyword evidence="2" id="KW-0564">Palmitate</keyword>
<comment type="similarity">
    <text evidence="1 2">Belongs to the phospholipid scramblase family.</text>
</comment>
<comment type="caution">
    <text evidence="4">The sequence shown here is derived from an EMBL/GenBank/DDBJ whole genome shotgun (WGS) entry which is preliminary data.</text>
</comment>
<comment type="cofactor">
    <cofactor evidence="2">
        <name>Ca(2+)</name>
        <dbReference type="ChEBI" id="CHEBI:29108"/>
    </cofactor>
</comment>
<evidence type="ECO:0000313" key="5">
    <source>
        <dbReference type="Proteomes" id="UP000596742"/>
    </source>
</evidence>
<dbReference type="OrthoDB" id="191150at2759"/>
<evidence type="ECO:0000256" key="2">
    <source>
        <dbReference type="RuleBase" id="RU363116"/>
    </source>
</evidence>
<dbReference type="PANTHER" id="PTHR23248:SF63">
    <property type="entry name" value="PHOSPHOLIPID SCRAMBLASE"/>
    <property type="match status" value="1"/>
</dbReference>
<sequence length="302" mass="33496">MEQTVCNLKQRPGTLSKITEYKCQTHVHPGQDGSQPPAYTNQQQPYTNQPPALPPGLPQANQQQWMPAVGASAGCPSGLEYLTQIDSVIIKQQVDLIEAFVGWEQANKYQITNNQNQQIYFAAEESSMLQRQCCGPSRGFTIHITDNMNQEVLRLVRDFKMFAGCCWCATGSCNCCAHEVRVEAPIGHVIGYVRQEQSCWAPRFTIKDADHNDILKINGPCCVLSMPCCEDVFMLKNAEETADLGKISKKPGMAEIFTDANTFGANFPMNLDVKAKACVLGAVFLIDFMFFEGAGNKLMSYN</sequence>
<keyword evidence="2" id="KW-0106">Calcium</keyword>
<name>A0A8B6BXK5_MYTGA</name>
<dbReference type="Proteomes" id="UP000596742">
    <property type="component" value="Unassembled WGS sequence"/>
</dbReference>
<accession>A0A8B6BXK5</accession>
<dbReference type="PANTHER" id="PTHR23248">
    <property type="entry name" value="PHOSPHOLIPID SCRAMBLASE-RELATED"/>
    <property type="match status" value="1"/>
</dbReference>
<evidence type="ECO:0000256" key="3">
    <source>
        <dbReference type="SAM" id="MobiDB-lite"/>
    </source>
</evidence>
<dbReference type="EMBL" id="UYJE01000811">
    <property type="protein sequence ID" value="VDH96750.1"/>
    <property type="molecule type" value="Genomic_DNA"/>
</dbReference>
<dbReference type="InterPro" id="IPR005552">
    <property type="entry name" value="Scramblase"/>
</dbReference>
<evidence type="ECO:0000313" key="4">
    <source>
        <dbReference type="EMBL" id="VDH96750.1"/>
    </source>
</evidence>
<comment type="function">
    <text evidence="2">May mediate accelerated ATP-independent bidirectional transbilayer migration of phospholipids upon binding calcium ions that results in a loss of phospholipid asymmetry in the plasma membrane.</text>
</comment>
<feature type="compositionally biased region" description="Low complexity" evidence="3">
    <location>
        <begin position="38"/>
        <end position="50"/>
    </location>
</feature>
<dbReference type="Pfam" id="PF03803">
    <property type="entry name" value="Scramblase"/>
    <property type="match status" value="1"/>
</dbReference>
<dbReference type="GO" id="GO:0005886">
    <property type="term" value="C:plasma membrane"/>
    <property type="evidence" value="ECO:0007669"/>
    <property type="project" value="TreeGrafter"/>
</dbReference>
<keyword evidence="2" id="KW-0449">Lipoprotein</keyword>
<reference evidence="4" key="1">
    <citation type="submission" date="2018-11" db="EMBL/GenBank/DDBJ databases">
        <authorList>
            <person name="Alioto T."/>
            <person name="Alioto T."/>
        </authorList>
    </citation>
    <scope>NUCLEOTIDE SEQUENCE</scope>
</reference>
<keyword evidence="5" id="KW-1185">Reference proteome</keyword>
<gene>
    <name evidence="4" type="ORF">MGAL_10B082393</name>
</gene>
<protein>
    <recommendedName>
        <fullName evidence="2">Phospholipid scramblase</fullName>
    </recommendedName>
</protein>